<comment type="caution">
    <text evidence="2">The sequence shown here is derived from an EMBL/GenBank/DDBJ whole genome shotgun (WGS) entry which is preliminary data.</text>
</comment>
<keyword evidence="1" id="KW-0812">Transmembrane</keyword>
<organism evidence="2 3">
    <name type="scientific">Gilliamella apis</name>
    <dbReference type="NCBI Taxonomy" id="1970738"/>
    <lineage>
        <taxon>Bacteria</taxon>
        <taxon>Pseudomonadati</taxon>
        <taxon>Pseudomonadota</taxon>
        <taxon>Gammaproteobacteria</taxon>
        <taxon>Orbales</taxon>
        <taxon>Orbaceae</taxon>
        <taxon>Gilliamella</taxon>
    </lineage>
</organism>
<feature type="transmembrane region" description="Helical" evidence="1">
    <location>
        <begin position="38"/>
        <end position="56"/>
    </location>
</feature>
<dbReference type="AlphaFoldDB" id="A0A242NU01"/>
<gene>
    <name evidence="2" type="ORF">B6D06_07600</name>
</gene>
<accession>A0A242P851</accession>
<reference evidence="2 3" key="1">
    <citation type="submission" date="2017-03" db="EMBL/GenBank/DDBJ databases">
        <title>Comparative genomics of honeybee gut symbionts reveal geographically distinct and subgroup specific antibiotic resistance.</title>
        <authorList>
            <person name="Ludvigsen J."/>
            <person name="Porcellato D."/>
            <person name="Labee-Lund T.M."/>
            <person name="Amdam G.V."/>
            <person name="Rudi K."/>
        </authorList>
    </citation>
    <scope>NUCLEOTIDE SEQUENCE [LARGE SCALE GENOMIC DNA]</scope>
    <source>
        <strain evidence="2 3">A-4-12</strain>
    </source>
</reference>
<evidence type="ECO:0000313" key="2">
    <source>
        <dbReference type="EMBL" id="OTQ49016.1"/>
    </source>
</evidence>
<dbReference type="Pfam" id="PF10688">
    <property type="entry name" value="Imp-YgjV"/>
    <property type="match status" value="1"/>
</dbReference>
<accession>A0A242NU01</accession>
<keyword evidence="1" id="KW-0472">Membrane</keyword>
<dbReference type="EMBL" id="NASK01000098">
    <property type="protein sequence ID" value="OTQ49016.1"/>
    <property type="molecule type" value="Genomic_DNA"/>
</dbReference>
<evidence type="ECO:0000256" key="1">
    <source>
        <dbReference type="SAM" id="Phobius"/>
    </source>
</evidence>
<sequence>MVKLYYLDVEQHNIRLLILLSSILWIIYSLWIGSLGSLAIEVTFTIITIMTIIKLSPKSTV</sequence>
<dbReference type="Proteomes" id="UP000194968">
    <property type="component" value="Unassembled WGS sequence"/>
</dbReference>
<protein>
    <submittedName>
        <fullName evidence="2">Uncharacterized protein</fullName>
    </submittedName>
</protein>
<name>A0A242NU01_9GAMM</name>
<keyword evidence="1" id="KW-1133">Transmembrane helix</keyword>
<proteinExistence type="predicted"/>
<evidence type="ECO:0000313" key="3">
    <source>
        <dbReference type="Proteomes" id="UP000194968"/>
    </source>
</evidence>
<feature type="transmembrane region" description="Helical" evidence="1">
    <location>
        <begin position="12"/>
        <end position="32"/>
    </location>
</feature>
<dbReference type="InterPro" id="IPR019629">
    <property type="entry name" value="Uncharacterised_HI1736/YgjV"/>
</dbReference>